<dbReference type="SUPFAM" id="SSF48371">
    <property type="entry name" value="ARM repeat"/>
    <property type="match status" value="1"/>
</dbReference>
<evidence type="ECO:0000313" key="3">
    <source>
        <dbReference type="Proteomes" id="UP000792457"/>
    </source>
</evidence>
<dbReference type="InterPro" id="IPR011989">
    <property type="entry name" value="ARM-like"/>
</dbReference>
<accession>A0A8K0K2P4</accession>
<sequence>MPQEQVLDKLLNVWLDKMDVVTQLERRKLLGLALSSLLTTGSRIVLERFCGILLKVTEALNDVIKADETGAQLDSLMIADSSGSIPFEEVEQHTEHDLRRKRLAATDPVHTVVLRDYFQQQVFEMKNQLGSVQYEDLLQTVDCETMDQAKEYIVL</sequence>
<organism evidence="2 3">
    <name type="scientific">Ladona fulva</name>
    <name type="common">Scarce chaser dragonfly</name>
    <name type="synonym">Libellula fulva</name>
    <dbReference type="NCBI Taxonomy" id="123851"/>
    <lineage>
        <taxon>Eukaryota</taxon>
        <taxon>Metazoa</taxon>
        <taxon>Ecdysozoa</taxon>
        <taxon>Arthropoda</taxon>
        <taxon>Hexapoda</taxon>
        <taxon>Insecta</taxon>
        <taxon>Pterygota</taxon>
        <taxon>Palaeoptera</taxon>
        <taxon>Odonata</taxon>
        <taxon>Epiprocta</taxon>
        <taxon>Anisoptera</taxon>
        <taxon>Libelluloidea</taxon>
        <taxon>Libellulidae</taxon>
        <taxon>Ladona</taxon>
    </lineage>
</organism>
<protein>
    <recommendedName>
        <fullName evidence="1">Importin-7/11-like TPR repeats domain-containing protein</fullName>
    </recommendedName>
</protein>
<reference evidence="2" key="2">
    <citation type="submission" date="2017-10" db="EMBL/GenBank/DDBJ databases">
        <title>Ladona fulva Genome sequencing and assembly.</title>
        <authorList>
            <person name="Murali S."/>
            <person name="Richards S."/>
            <person name="Bandaranaike D."/>
            <person name="Bellair M."/>
            <person name="Blankenburg K."/>
            <person name="Chao H."/>
            <person name="Dinh H."/>
            <person name="Doddapaneni H."/>
            <person name="Dugan-Rocha S."/>
            <person name="Elkadiri S."/>
            <person name="Gnanaolivu R."/>
            <person name="Hernandez B."/>
            <person name="Skinner E."/>
            <person name="Javaid M."/>
            <person name="Lee S."/>
            <person name="Li M."/>
            <person name="Ming W."/>
            <person name="Munidasa M."/>
            <person name="Muniz J."/>
            <person name="Nguyen L."/>
            <person name="Hughes D."/>
            <person name="Osuji N."/>
            <person name="Pu L.-L."/>
            <person name="Puazo M."/>
            <person name="Qu C."/>
            <person name="Quiroz J."/>
            <person name="Raj R."/>
            <person name="Weissenberger G."/>
            <person name="Xin Y."/>
            <person name="Zou X."/>
            <person name="Han Y."/>
            <person name="Worley K."/>
            <person name="Muzny D."/>
            <person name="Gibbs R."/>
        </authorList>
    </citation>
    <scope>NUCLEOTIDE SEQUENCE</scope>
    <source>
        <strain evidence="2">Sampled in the wild</strain>
    </source>
</reference>
<dbReference type="Proteomes" id="UP000792457">
    <property type="component" value="Unassembled WGS sequence"/>
</dbReference>
<name>A0A8K0K2P4_LADFU</name>
<dbReference type="InterPro" id="IPR016024">
    <property type="entry name" value="ARM-type_fold"/>
</dbReference>
<proteinExistence type="predicted"/>
<dbReference type="Gene3D" id="1.25.10.10">
    <property type="entry name" value="Leucine-rich Repeat Variant"/>
    <property type="match status" value="1"/>
</dbReference>
<gene>
    <name evidence="2" type="ORF">J437_LFUL004371</name>
</gene>
<dbReference type="InterPro" id="IPR058669">
    <property type="entry name" value="TPR_IPO7/11-like"/>
</dbReference>
<feature type="domain" description="Importin-7/11-like TPR repeats" evidence="1">
    <location>
        <begin position="3"/>
        <end position="152"/>
    </location>
</feature>
<reference evidence="2" key="1">
    <citation type="submission" date="2013-04" db="EMBL/GenBank/DDBJ databases">
        <authorList>
            <person name="Qu J."/>
            <person name="Murali S.C."/>
            <person name="Bandaranaike D."/>
            <person name="Bellair M."/>
            <person name="Blankenburg K."/>
            <person name="Chao H."/>
            <person name="Dinh H."/>
            <person name="Doddapaneni H."/>
            <person name="Downs B."/>
            <person name="Dugan-Rocha S."/>
            <person name="Elkadiri S."/>
            <person name="Gnanaolivu R.D."/>
            <person name="Hernandez B."/>
            <person name="Javaid M."/>
            <person name="Jayaseelan J.C."/>
            <person name="Lee S."/>
            <person name="Li M."/>
            <person name="Ming W."/>
            <person name="Munidasa M."/>
            <person name="Muniz J."/>
            <person name="Nguyen L."/>
            <person name="Ongeri F."/>
            <person name="Osuji N."/>
            <person name="Pu L.-L."/>
            <person name="Puazo M."/>
            <person name="Qu C."/>
            <person name="Quiroz J."/>
            <person name="Raj R."/>
            <person name="Weissenberger G."/>
            <person name="Xin Y."/>
            <person name="Zou X."/>
            <person name="Han Y."/>
            <person name="Richards S."/>
            <person name="Worley K."/>
            <person name="Muzny D."/>
            <person name="Gibbs R."/>
        </authorList>
    </citation>
    <scope>NUCLEOTIDE SEQUENCE</scope>
    <source>
        <strain evidence="2">Sampled in the wild</strain>
    </source>
</reference>
<dbReference type="Pfam" id="PF25758">
    <property type="entry name" value="TPR_IPO11"/>
    <property type="match status" value="1"/>
</dbReference>
<dbReference type="AlphaFoldDB" id="A0A8K0K2P4"/>
<evidence type="ECO:0000259" key="1">
    <source>
        <dbReference type="Pfam" id="PF25758"/>
    </source>
</evidence>
<comment type="caution">
    <text evidence="2">The sequence shown here is derived from an EMBL/GenBank/DDBJ whole genome shotgun (WGS) entry which is preliminary data.</text>
</comment>
<keyword evidence="3" id="KW-1185">Reference proteome</keyword>
<dbReference type="EMBL" id="KZ308294">
    <property type="protein sequence ID" value="KAG8226721.1"/>
    <property type="molecule type" value="Genomic_DNA"/>
</dbReference>
<evidence type="ECO:0000313" key="2">
    <source>
        <dbReference type="EMBL" id="KAG8226721.1"/>
    </source>
</evidence>
<dbReference type="OrthoDB" id="361693at2759"/>